<sequence>MLIKVNALESFMHGRSNFVRGDSLSVPKSEADELEASGLVKAVGEASKGDDGLASPEAKASPAPANKMAAAPRNKAAKSANKSA</sequence>
<reference evidence="2 3" key="1">
    <citation type="submission" date="2017-10" db="EMBL/GenBank/DDBJ databases">
        <title>Massilia psychrophilum sp. nov., a novel purple-pigmented bacterium isolated from Tianshan glacier, Xinjiang Municipality, China.</title>
        <authorList>
            <person name="Wang H."/>
        </authorList>
    </citation>
    <scope>NUCLEOTIDE SEQUENCE [LARGE SCALE GENOMIC DNA]</scope>
    <source>
        <strain evidence="2 3">JCM 30074</strain>
    </source>
</reference>
<keyword evidence="3" id="KW-1185">Reference proteome</keyword>
<proteinExistence type="predicted"/>
<accession>A0A2G8T8N7</accession>
<dbReference type="Proteomes" id="UP000230390">
    <property type="component" value="Unassembled WGS sequence"/>
</dbReference>
<evidence type="ECO:0000313" key="3">
    <source>
        <dbReference type="Proteomes" id="UP000230390"/>
    </source>
</evidence>
<feature type="compositionally biased region" description="Low complexity" evidence="1">
    <location>
        <begin position="54"/>
        <end position="84"/>
    </location>
</feature>
<organism evidence="2 3">
    <name type="scientific">Massilia eurypsychrophila</name>
    <dbReference type="NCBI Taxonomy" id="1485217"/>
    <lineage>
        <taxon>Bacteria</taxon>
        <taxon>Pseudomonadati</taxon>
        <taxon>Pseudomonadota</taxon>
        <taxon>Betaproteobacteria</taxon>
        <taxon>Burkholderiales</taxon>
        <taxon>Oxalobacteraceae</taxon>
        <taxon>Telluria group</taxon>
        <taxon>Massilia</taxon>
    </lineage>
</organism>
<name>A0A2G8T8N7_9BURK</name>
<dbReference type="EMBL" id="PDOC01000041">
    <property type="protein sequence ID" value="PIL42028.1"/>
    <property type="molecule type" value="Genomic_DNA"/>
</dbReference>
<evidence type="ECO:0000313" key="2">
    <source>
        <dbReference type="EMBL" id="PIL42028.1"/>
    </source>
</evidence>
<dbReference type="RefSeq" id="WP_099793843.1">
    <property type="nucleotide sequence ID" value="NZ_JBHLYV010000034.1"/>
</dbReference>
<dbReference type="AlphaFoldDB" id="A0A2G8T8N7"/>
<evidence type="ECO:0000256" key="1">
    <source>
        <dbReference type="SAM" id="MobiDB-lite"/>
    </source>
</evidence>
<gene>
    <name evidence="2" type="ORF">CR105_26395</name>
</gene>
<feature type="region of interest" description="Disordered" evidence="1">
    <location>
        <begin position="45"/>
        <end position="84"/>
    </location>
</feature>
<protein>
    <submittedName>
        <fullName evidence="2">Uncharacterized protein</fullName>
    </submittedName>
</protein>
<comment type="caution">
    <text evidence="2">The sequence shown here is derived from an EMBL/GenBank/DDBJ whole genome shotgun (WGS) entry which is preliminary data.</text>
</comment>